<dbReference type="STRING" id="1095776.SAMN04515672_3561"/>
<dbReference type="EMBL" id="FNFE01000005">
    <property type="protein sequence ID" value="SDK62349.1"/>
    <property type="molecule type" value="Genomic_DNA"/>
</dbReference>
<dbReference type="PROSITE" id="PS51819">
    <property type="entry name" value="VOC"/>
    <property type="match status" value="1"/>
</dbReference>
<accession>A0A1G9DEQ3</accession>
<dbReference type="InterPro" id="IPR004360">
    <property type="entry name" value="Glyas_Fos-R_dOase_dom"/>
</dbReference>
<dbReference type="SUPFAM" id="SSF54593">
    <property type="entry name" value="Glyoxalase/Bleomycin resistance protein/Dihydroxybiphenyl dioxygenase"/>
    <property type="match status" value="1"/>
</dbReference>
<evidence type="ECO:0000259" key="1">
    <source>
        <dbReference type="PROSITE" id="PS51819"/>
    </source>
</evidence>
<keyword evidence="3" id="KW-1185">Reference proteome</keyword>
<dbReference type="InterPro" id="IPR037523">
    <property type="entry name" value="VOC_core"/>
</dbReference>
<dbReference type="Pfam" id="PF00903">
    <property type="entry name" value="Glyoxalase"/>
    <property type="match status" value="1"/>
</dbReference>
<dbReference type="GO" id="GO:0019243">
    <property type="term" value="P:methylglyoxal catabolic process to D-lactate via S-lactoyl-glutathione"/>
    <property type="evidence" value="ECO:0007669"/>
    <property type="project" value="TreeGrafter"/>
</dbReference>
<feature type="domain" description="VOC" evidence="1">
    <location>
        <begin position="37"/>
        <end position="156"/>
    </location>
</feature>
<keyword evidence="2" id="KW-0456">Lyase</keyword>
<dbReference type="PANTHER" id="PTHR46036:SF5">
    <property type="entry name" value="LACTOYLGLUTATHIONE LYASE"/>
    <property type="match status" value="1"/>
</dbReference>
<reference evidence="3" key="1">
    <citation type="submission" date="2016-10" db="EMBL/GenBank/DDBJ databases">
        <authorList>
            <person name="Varghese N."/>
            <person name="Submissions S."/>
        </authorList>
    </citation>
    <scope>NUCLEOTIDE SEQUENCE [LARGE SCALE GENOMIC DNA]</scope>
    <source>
        <strain evidence="3">B4,CECT 8067,JCM 17497</strain>
    </source>
</reference>
<dbReference type="Proteomes" id="UP000198882">
    <property type="component" value="Unassembled WGS sequence"/>
</dbReference>
<dbReference type="InterPro" id="IPR029068">
    <property type="entry name" value="Glyas_Bleomycin-R_OHBP_Dase"/>
</dbReference>
<protein>
    <submittedName>
        <fullName evidence="2">Lactoylglutathione lyase</fullName>
    </submittedName>
</protein>
<dbReference type="GO" id="GO:0004462">
    <property type="term" value="F:lactoylglutathione lyase activity"/>
    <property type="evidence" value="ECO:0007669"/>
    <property type="project" value="TreeGrafter"/>
</dbReference>
<proteinExistence type="predicted"/>
<dbReference type="GO" id="GO:0005737">
    <property type="term" value="C:cytoplasm"/>
    <property type="evidence" value="ECO:0007669"/>
    <property type="project" value="TreeGrafter"/>
</dbReference>
<evidence type="ECO:0000313" key="3">
    <source>
        <dbReference type="Proteomes" id="UP000198882"/>
    </source>
</evidence>
<gene>
    <name evidence="2" type="ORF">SAMN04515672_3561</name>
</gene>
<dbReference type="CDD" id="cd06587">
    <property type="entry name" value="VOC"/>
    <property type="match status" value="1"/>
</dbReference>
<organism evidence="2 3">
    <name type="scientific">Natronorubrum texcoconense</name>
    <dbReference type="NCBI Taxonomy" id="1095776"/>
    <lineage>
        <taxon>Archaea</taxon>
        <taxon>Methanobacteriati</taxon>
        <taxon>Methanobacteriota</taxon>
        <taxon>Stenosarchaea group</taxon>
        <taxon>Halobacteria</taxon>
        <taxon>Halobacteriales</taxon>
        <taxon>Natrialbaceae</taxon>
        <taxon>Natronorubrum</taxon>
    </lineage>
</organism>
<dbReference type="AlphaFoldDB" id="A0A1G9DEQ3"/>
<name>A0A1G9DEQ3_9EURY</name>
<evidence type="ECO:0000313" key="2">
    <source>
        <dbReference type="EMBL" id="SDK62349.1"/>
    </source>
</evidence>
<dbReference type="Gene3D" id="3.10.180.10">
    <property type="entry name" value="2,3-Dihydroxybiphenyl 1,2-Dioxygenase, domain 1"/>
    <property type="match status" value="1"/>
</dbReference>
<dbReference type="PANTHER" id="PTHR46036">
    <property type="entry name" value="LACTOYLGLUTATHIONE LYASE"/>
    <property type="match status" value="1"/>
</dbReference>
<sequence>MFAASLAAQQPPTHNGRETGVADDMLLYRALVGDSMDVLHAAIWVDDIDAQLAFYCDGLGLEQTREFDLDGVTNTYVAGESDAEIQFKHDDTERNPEPAVIDHLAVEVADMSETIETLVERYDSEVVDDPRTVEEKGIQIAFVTDPEGYVVELIENIEA</sequence>